<proteinExistence type="predicted"/>
<gene>
    <name evidence="3" type="ORF">FB558_4108</name>
</gene>
<dbReference type="Proteomes" id="UP000315677">
    <property type="component" value="Unassembled WGS sequence"/>
</dbReference>
<organism evidence="3 4">
    <name type="scientific">Pseudonocardia kunmingensis</name>
    <dbReference type="NCBI Taxonomy" id="630975"/>
    <lineage>
        <taxon>Bacteria</taxon>
        <taxon>Bacillati</taxon>
        <taxon>Actinomycetota</taxon>
        <taxon>Actinomycetes</taxon>
        <taxon>Pseudonocardiales</taxon>
        <taxon>Pseudonocardiaceae</taxon>
        <taxon>Pseudonocardia</taxon>
    </lineage>
</organism>
<evidence type="ECO:0000259" key="2">
    <source>
        <dbReference type="Pfam" id="PF00561"/>
    </source>
</evidence>
<dbReference type="OrthoDB" id="9802489at2"/>
<dbReference type="PANTHER" id="PTHR43798:SF31">
    <property type="entry name" value="AB HYDROLASE SUPERFAMILY PROTEIN YCLE"/>
    <property type="match status" value="1"/>
</dbReference>
<accession>A0A543DQF7</accession>
<dbReference type="EMBL" id="VFPA01000002">
    <property type="protein sequence ID" value="TQM11543.1"/>
    <property type="molecule type" value="Genomic_DNA"/>
</dbReference>
<protein>
    <submittedName>
        <fullName evidence="3">3-oxoadipate enol-lactonase</fullName>
    </submittedName>
</protein>
<keyword evidence="1" id="KW-0378">Hydrolase</keyword>
<dbReference type="PANTHER" id="PTHR43798">
    <property type="entry name" value="MONOACYLGLYCEROL LIPASE"/>
    <property type="match status" value="1"/>
</dbReference>
<dbReference type="AlphaFoldDB" id="A0A543DQF7"/>
<evidence type="ECO:0000256" key="1">
    <source>
        <dbReference type="ARBA" id="ARBA00022801"/>
    </source>
</evidence>
<dbReference type="GO" id="GO:0016020">
    <property type="term" value="C:membrane"/>
    <property type="evidence" value="ECO:0007669"/>
    <property type="project" value="TreeGrafter"/>
</dbReference>
<dbReference type="GO" id="GO:0016787">
    <property type="term" value="F:hydrolase activity"/>
    <property type="evidence" value="ECO:0007669"/>
    <property type="project" value="UniProtKB-KW"/>
</dbReference>
<dbReference type="InterPro" id="IPR029058">
    <property type="entry name" value="AB_hydrolase_fold"/>
</dbReference>
<dbReference type="InterPro" id="IPR050266">
    <property type="entry name" value="AB_hydrolase_sf"/>
</dbReference>
<reference evidence="3 4" key="1">
    <citation type="submission" date="2019-06" db="EMBL/GenBank/DDBJ databases">
        <title>Sequencing the genomes of 1000 actinobacteria strains.</title>
        <authorList>
            <person name="Klenk H.-P."/>
        </authorList>
    </citation>
    <scope>NUCLEOTIDE SEQUENCE [LARGE SCALE GENOMIC DNA]</scope>
    <source>
        <strain evidence="3 4">DSM 45301</strain>
    </source>
</reference>
<dbReference type="SUPFAM" id="SSF53474">
    <property type="entry name" value="alpha/beta-Hydrolases"/>
    <property type="match status" value="1"/>
</dbReference>
<dbReference type="RefSeq" id="WP_142055763.1">
    <property type="nucleotide sequence ID" value="NZ_VFPA01000002.1"/>
</dbReference>
<feature type="domain" description="AB hydrolase-1" evidence="2">
    <location>
        <begin position="16"/>
        <end position="236"/>
    </location>
</feature>
<keyword evidence="4" id="KW-1185">Reference proteome</keyword>
<dbReference type="Gene3D" id="3.40.50.1820">
    <property type="entry name" value="alpha/beta hydrolase"/>
    <property type="match status" value="1"/>
</dbReference>
<dbReference type="PRINTS" id="PR00111">
    <property type="entry name" value="ABHYDROLASE"/>
</dbReference>
<comment type="caution">
    <text evidence="3">The sequence shown here is derived from an EMBL/GenBank/DDBJ whole genome shotgun (WGS) entry which is preliminary data.</text>
</comment>
<evidence type="ECO:0000313" key="4">
    <source>
        <dbReference type="Proteomes" id="UP000315677"/>
    </source>
</evidence>
<dbReference type="InterPro" id="IPR000073">
    <property type="entry name" value="AB_hydrolase_1"/>
</dbReference>
<dbReference type="Pfam" id="PF00561">
    <property type="entry name" value="Abhydrolase_1"/>
    <property type="match status" value="1"/>
</dbReference>
<evidence type="ECO:0000313" key="3">
    <source>
        <dbReference type="EMBL" id="TQM11543.1"/>
    </source>
</evidence>
<name>A0A543DQF7_9PSEU</name>
<sequence>MPHPVTAPAHDGDRHTVVLLHSLGTDRRLWRRQVPALSDAYEVLTPETRGHGEADWPGEATLTGWVSDLDRVLQDRGPVHLVGLSMGGLQAVAYAGTHPEKVRSLVVANSFARLPADVAEARVQGAAEGIAAGMDAFAEQYLAQTLTRVIDEEDHSALRGAIAAVHPGAYLSSVEVTFRADVTPWFSLIACPTLVVAGEHDHKAPLQRSQEIADGIDGAALEVVAGAGHLSCLENAGGFNKILTSFLGSVDAGLQKRHEETPA</sequence>